<organism evidence="1 2">
    <name type="scientific">Cetobacterium somerae ATCC BAA-474</name>
    <dbReference type="NCBI Taxonomy" id="1319815"/>
    <lineage>
        <taxon>Bacteria</taxon>
        <taxon>Fusobacteriati</taxon>
        <taxon>Fusobacteriota</taxon>
        <taxon>Fusobacteriia</taxon>
        <taxon>Fusobacteriales</taxon>
        <taxon>Fusobacteriaceae</taxon>
        <taxon>Cetobacterium</taxon>
    </lineage>
</organism>
<dbReference type="RefSeq" id="WP_023051498.1">
    <property type="nucleotide sequence ID" value="NZ_CP173070.2"/>
</dbReference>
<protein>
    <submittedName>
        <fullName evidence="1">Uncharacterized protein</fullName>
    </submittedName>
</protein>
<sequence>MHVPKDNNTKTLIERLKNKIEGVDGVVLAAGNSDGKTKILKELAQSYYDDKFQCIYIPEYIKDLEIDLGGLFDTGYKKTITIDDIIGILEERLEKQKNDNLKKTILHLLKENQDNPIFKFFKDKLKFELLFDQGGSVKIKRNDKKVPEELTSTGFKLMIRITAEIYFYLRLFDNSKTTYILVDEIDDKLYWNNRSIFFKELFKFLEPNFPNIKFIFSTNMPESIYSLPRKVKNTNVEFKIVKIYQDEDSIISYQSYDSSDFLTENSIDKVIFDKSSTFIEKSENYMLLEKIYKICLKCKKIFGESCLNYSLCPVIHNPKIKMSQSVHIIPLYKSTTKERILSDAIMELRD</sequence>
<dbReference type="EMBL" id="AXZF01000081">
    <property type="protein sequence ID" value="ERT68135.1"/>
    <property type="molecule type" value="Genomic_DNA"/>
</dbReference>
<comment type="caution">
    <text evidence="1">The sequence shown here is derived from an EMBL/GenBank/DDBJ whole genome shotgun (WGS) entry which is preliminary data.</text>
</comment>
<name>U7V9E8_9FUSO</name>
<dbReference type="Proteomes" id="UP000017081">
    <property type="component" value="Unassembled WGS sequence"/>
</dbReference>
<keyword evidence="2" id="KW-1185">Reference proteome</keyword>
<dbReference type="InterPro" id="IPR027417">
    <property type="entry name" value="P-loop_NTPase"/>
</dbReference>
<evidence type="ECO:0000313" key="2">
    <source>
        <dbReference type="Proteomes" id="UP000017081"/>
    </source>
</evidence>
<dbReference type="STRING" id="1319815.HMPREF0202_01964"/>
<gene>
    <name evidence="1" type="ORF">HMPREF0202_01964</name>
</gene>
<dbReference type="HOGENOM" id="CLU_791536_0_0_0"/>
<evidence type="ECO:0000313" key="1">
    <source>
        <dbReference type="EMBL" id="ERT68135.1"/>
    </source>
</evidence>
<accession>U7V9E8</accession>
<reference evidence="1 2" key="1">
    <citation type="submission" date="2013-08" db="EMBL/GenBank/DDBJ databases">
        <authorList>
            <person name="Weinstock G."/>
            <person name="Sodergren E."/>
            <person name="Wylie T."/>
            <person name="Fulton L."/>
            <person name="Fulton R."/>
            <person name="Fronick C."/>
            <person name="O'Laughlin M."/>
            <person name="Godfrey J."/>
            <person name="Miner T."/>
            <person name="Herter B."/>
            <person name="Appelbaum E."/>
            <person name="Cordes M."/>
            <person name="Lek S."/>
            <person name="Wollam A."/>
            <person name="Pepin K.H."/>
            <person name="Palsikar V.B."/>
            <person name="Mitreva M."/>
            <person name="Wilson R.K."/>
        </authorList>
    </citation>
    <scope>NUCLEOTIDE SEQUENCE [LARGE SCALE GENOMIC DNA]</scope>
    <source>
        <strain evidence="1 2">ATCC BAA-474</strain>
    </source>
</reference>
<dbReference type="AlphaFoldDB" id="U7V9E8"/>
<proteinExistence type="predicted"/>
<dbReference type="SUPFAM" id="SSF52540">
    <property type="entry name" value="P-loop containing nucleoside triphosphate hydrolases"/>
    <property type="match status" value="1"/>
</dbReference>